<evidence type="ECO:0000256" key="1">
    <source>
        <dbReference type="SAM" id="MobiDB-lite"/>
    </source>
</evidence>
<accession>A0A7R9GTD0</accession>
<dbReference type="AlphaFoldDB" id="A0A7R9GTD0"/>
<gene>
    <name evidence="3" type="ORF">TPSB3V08_LOCUS1034</name>
</gene>
<name>A0A7R9GTD0_TIMPO</name>
<evidence type="ECO:0000259" key="2">
    <source>
        <dbReference type="Pfam" id="PF16174"/>
    </source>
</evidence>
<evidence type="ECO:0000313" key="3">
    <source>
        <dbReference type="EMBL" id="CAD7397213.1"/>
    </source>
</evidence>
<dbReference type="EMBL" id="OD000356">
    <property type="protein sequence ID" value="CAD7397213.1"/>
    <property type="molecule type" value="Genomic_DNA"/>
</dbReference>
<dbReference type="Pfam" id="PF16174">
    <property type="entry name" value="IHABP4_N"/>
    <property type="match status" value="1"/>
</dbReference>
<feature type="domain" description="Intracellular hyaluronan-binding protein 4 N-terminal" evidence="2">
    <location>
        <begin position="1"/>
        <end position="73"/>
    </location>
</feature>
<proteinExistence type="predicted"/>
<feature type="region of interest" description="Disordered" evidence="1">
    <location>
        <begin position="33"/>
        <end position="79"/>
    </location>
</feature>
<organism evidence="3">
    <name type="scientific">Timema poppense</name>
    <name type="common">Walking stick</name>
    <dbReference type="NCBI Taxonomy" id="170557"/>
    <lineage>
        <taxon>Eukaryota</taxon>
        <taxon>Metazoa</taxon>
        <taxon>Ecdysozoa</taxon>
        <taxon>Arthropoda</taxon>
        <taxon>Hexapoda</taxon>
        <taxon>Insecta</taxon>
        <taxon>Pterygota</taxon>
        <taxon>Neoptera</taxon>
        <taxon>Polyneoptera</taxon>
        <taxon>Phasmatodea</taxon>
        <taxon>Timematodea</taxon>
        <taxon>Timematoidea</taxon>
        <taxon>Timematidae</taxon>
        <taxon>Timema</taxon>
    </lineage>
</organism>
<feature type="compositionally biased region" description="Basic and acidic residues" evidence="1">
    <location>
        <begin position="33"/>
        <end position="55"/>
    </location>
</feature>
<protein>
    <recommendedName>
        <fullName evidence="2">Intracellular hyaluronan-binding protein 4 N-terminal domain-containing protein</fullName>
    </recommendedName>
</protein>
<reference evidence="3" key="1">
    <citation type="submission" date="2020-11" db="EMBL/GenBank/DDBJ databases">
        <authorList>
            <person name="Tran Van P."/>
        </authorList>
    </citation>
    <scope>NUCLEOTIDE SEQUENCE</scope>
</reference>
<dbReference type="InterPro" id="IPR032381">
    <property type="entry name" value="IHABP4_N"/>
</dbReference>
<sequence length="113" mass="12596">MENTYGIGVTNRYALFLDEAEDPLEVLKIQEQEKEAKKKTKLSEKENKGKTESKGKPLQASRKGIKDTQNVKTLESGKPKEDLTYVSLQPCLSVFYEVRVVSSSPQVASLTSS</sequence>